<evidence type="ECO:0000313" key="4">
    <source>
        <dbReference type="Proteomes" id="UP000759537"/>
    </source>
</evidence>
<sequence>MRTSSLVLVLLLTVGHLLSLTLASPLDLGGTLHQNKRRDGYPAEEFKYHVPGTLTTSAVSHQVSQTTATLSTPTPANPKVAADPGQDPGSVSEPSRNSSSGSNLSSANAGVALASHGTVLSIALTGLLATVFAF</sequence>
<name>A0A9P5MWG4_9AGAM</name>
<comment type="caution">
    <text evidence="3">The sequence shown here is derived from an EMBL/GenBank/DDBJ whole genome shotgun (WGS) entry which is preliminary data.</text>
</comment>
<feature type="region of interest" description="Disordered" evidence="1">
    <location>
        <begin position="59"/>
        <end position="106"/>
    </location>
</feature>
<evidence type="ECO:0000256" key="2">
    <source>
        <dbReference type="SAM" id="SignalP"/>
    </source>
</evidence>
<dbReference type="Proteomes" id="UP000759537">
    <property type="component" value="Unassembled WGS sequence"/>
</dbReference>
<protein>
    <submittedName>
        <fullName evidence="3">Uncharacterized protein</fullName>
    </submittedName>
</protein>
<feature type="compositionally biased region" description="Low complexity" evidence="1">
    <location>
        <begin position="88"/>
        <end position="106"/>
    </location>
</feature>
<keyword evidence="2" id="KW-0732">Signal</keyword>
<reference evidence="3" key="1">
    <citation type="submission" date="2019-10" db="EMBL/GenBank/DDBJ databases">
        <authorList>
            <consortium name="DOE Joint Genome Institute"/>
            <person name="Kuo A."/>
            <person name="Miyauchi S."/>
            <person name="Kiss E."/>
            <person name="Drula E."/>
            <person name="Kohler A."/>
            <person name="Sanchez-Garcia M."/>
            <person name="Andreopoulos B."/>
            <person name="Barry K.W."/>
            <person name="Bonito G."/>
            <person name="Buee M."/>
            <person name="Carver A."/>
            <person name="Chen C."/>
            <person name="Cichocki N."/>
            <person name="Clum A."/>
            <person name="Culley D."/>
            <person name="Crous P.W."/>
            <person name="Fauchery L."/>
            <person name="Girlanda M."/>
            <person name="Hayes R."/>
            <person name="Keri Z."/>
            <person name="LaButti K."/>
            <person name="Lipzen A."/>
            <person name="Lombard V."/>
            <person name="Magnuson J."/>
            <person name="Maillard F."/>
            <person name="Morin E."/>
            <person name="Murat C."/>
            <person name="Nolan M."/>
            <person name="Ohm R."/>
            <person name="Pangilinan J."/>
            <person name="Pereira M."/>
            <person name="Perotto S."/>
            <person name="Peter M."/>
            <person name="Riley R."/>
            <person name="Sitrit Y."/>
            <person name="Stielow B."/>
            <person name="Szollosi G."/>
            <person name="Zifcakova L."/>
            <person name="Stursova M."/>
            <person name="Spatafora J.W."/>
            <person name="Tedersoo L."/>
            <person name="Vaario L.-M."/>
            <person name="Yamada A."/>
            <person name="Yan M."/>
            <person name="Wang P."/>
            <person name="Xu J."/>
            <person name="Bruns T."/>
            <person name="Baldrian P."/>
            <person name="Vilgalys R."/>
            <person name="Henrissat B."/>
            <person name="Grigoriev I.V."/>
            <person name="Hibbett D."/>
            <person name="Nagy L.G."/>
            <person name="Martin F.M."/>
        </authorList>
    </citation>
    <scope>NUCLEOTIDE SEQUENCE</scope>
    <source>
        <strain evidence="3">Prilba</strain>
    </source>
</reference>
<dbReference type="OrthoDB" id="3315821at2759"/>
<feature type="signal peptide" evidence="2">
    <location>
        <begin position="1"/>
        <end position="23"/>
    </location>
</feature>
<evidence type="ECO:0000313" key="3">
    <source>
        <dbReference type="EMBL" id="KAF8480279.1"/>
    </source>
</evidence>
<dbReference type="AlphaFoldDB" id="A0A9P5MWG4"/>
<keyword evidence="4" id="KW-1185">Reference proteome</keyword>
<evidence type="ECO:0000256" key="1">
    <source>
        <dbReference type="SAM" id="MobiDB-lite"/>
    </source>
</evidence>
<accession>A0A9P5MWG4</accession>
<gene>
    <name evidence="3" type="ORF">DFH94DRAFT_468542</name>
</gene>
<reference evidence="3" key="2">
    <citation type="journal article" date="2020" name="Nat. Commun.">
        <title>Large-scale genome sequencing of mycorrhizal fungi provides insights into the early evolution of symbiotic traits.</title>
        <authorList>
            <person name="Miyauchi S."/>
            <person name="Kiss E."/>
            <person name="Kuo A."/>
            <person name="Drula E."/>
            <person name="Kohler A."/>
            <person name="Sanchez-Garcia M."/>
            <person name="Morin E."/>
            <person name="Andreopoulos B."/>
            <person name="Barry K.W."/>
            <person name="Bonito G."/>
            <person name="Buee M."/>
            <person name="Carver A."/>
            <person name="Chen C."/>
            <person name="Cichocki N."/>
            <person name="Clum A."/>
            <person name="Culley D."/>
            <person name="Crous P.W."/>
            <person name="Fauchery L."/>
            <person name="Girlanda M."/>
            <person name="Hayes R.D."/>
            <person name="Keri Z."/>
            <person name="LaButti K."/>
            <person name="Lipzen A."/>
            <person name="Lombard V."/>
            <person name="Magnuson J."/>
            <person name="Maillard F."/>
            <person name="Murat C."/>
            <person name="Nolan M."/>
            <person name="Ohm R.A."/>
            <person name="Pangilinan J."/>
            <person name="Pereira M.F."/>
            <person name="Perotto S."/>
            <person name="Peter M."/>
            <person name="Pfister S."/>
            <person name="Riley R."/>
            <person name="Sitrit Y."/>
            <person name="Stielow J.B."/>
            <person name="Szollosi G."/>
            <person name="Zifcakova L."/>
            <person name="Stursova M."/>
            <person name="Spatafora J.W."/>
            <person name="Tedersoo L."/>
            <person name="Vaario L.M."/>
            <person name="Yamada A."/>
            <person name="Yan M."/>
            <person name="Wang P."/>
            <person name="Xu J."/>
            <person name="Bruns T."/>
            <person name="Baldrian P."/>
            <person name="Vilgalys R."/>
            <person name="Dunand C."/>
            <person name="Henrissat B."/>
            <person name="Grigoriev I.V."/>
            <person name="Hibbett D."/>
            <person name="Nagy L.G."/>
            <person name="Martin F.M."/>
        </authorList>
    </citation>
    <scope>NUCLEOTIDE SEQUENCE</scope>
    <source>
        <strain evidence="3">Prilba</strain>
    </source>
</reference>
<feature type="chain" id="PRO_5040361536" evidence="2">
    <location>
        <begin position="24"/>
        <end position="134"/>
    </location>
</feature>
<proteinExistence type="predicted"/>
<feature type="compositionally biased region" description="Polar residues" evidence="1">
    <location>
        <begin position="59"/>
        <end position="74"/>
    </location>
</feature>
<dbReference type="EMBL" id="WHVB01000008">
    <property type="protein sequence ID" value="KAF8480279.1"/>
    <property type="molecule type" value="Genomic_DNA"/>
</dbReference>
<organism evidence="3 4">
    <name type="scientific">Russula ochroleuca</name>
    <dbReference type="NCBI Taxonomy" id="152965"/>
    <lineage>
        <taxon>Eukaryota</taxon>
        <taxon>Fungi</taxon>
        <taxon>Dikarya</taxon>
        <taxon>Basidiomycota</taxon>
        <taxon>Agaricomycotina</taxon>
        <taxon>Agaricomycetes</taxon>
        <taxon>Russulales</taxon>
        <taxon>Russulaceae</taxon>
        <taxon>Russula</taxon>
    </lineage>
</organism>